<keyword evidence="2" id="KW-0012">Acyltransferase</keyword>
<dbReference type="Proteomes" id="UP000221165">
    <property type="component" value="Unassembled WGS sequence"/>
</dbReference>
<name>A0A2C6KY34_9APIC</name>
<dbReference type="PANTHER" id="PTHR23091:SF4">
    <property type="entry name" value="N-TERMINAL AMINO-ACID N(ALPHA)-ACETYLTRANSFERASE NATA"/>
    <property type="match status" value="1"/>
</dbReference>
<dbReference type="AlphaFoldDB" id="A0A2C6KY34"/>
<dbReference type="FunFam" id="3.40.630.30:FF:000037">
    <property type="entry name" value="N-alpha-acetyltransferase daf-31-like"/>
    <property type="match status" value="1"/>
</dbReference>
<dbReference type="GO" id="GO:1990190">
    <property type="term" value="F:protein-N-terminal-glutamate acetyltransferase activity"/>
    <property type="evidence" value="ECO:0007669"/>
    <property type="project" value="TreeGrafter"/>
</dbReference>
<dbReference type="Gene3D" id="3.40.630.30">
    <property type="match status" value="1"/>
</dbReference>
<dbReference type="EMBL" id="MIGC01002571">
    <property type="protein sequence ID" value="PHJ20854.1"/>
    <property type="molecule type" value="Genomic_DNA"/>
</dbReference>
<keyword evidence="7" id="KW-1185">Reference proteome</keyword>
<dbReference type="GO" id="GO:1990189">
    <property type="term" value="F:protein N-terminal-serine acetyltransferase activity"/>
    <property type="evidence" value="ECO:0007669"/>
    <property type="project" value="TreeGrafter"/>
</dbReference>
<keyword evidence="1 6" id="KW-0808">Transferase</keyword>
<evidence type="ECO:0000256" key="3">
    <source>
        <dbReference type="ARBA" id="ARBA00025786"/>
    </source>
</evidence>
<dbReference type="Pfam" id="PF00583">
    <property type="entry name" value="Acetyltransf_1"/>
    <property type="match status" value="1"/>
</dbReference>
<evidence type="ECO:0000259" key="5">
    <source>
        <dbReference type="PROSITE" id="PS51186"/>
    </source>
</evidence>
<dbReference type="PROSITE" id="PS51186">
    <property type="entry name" value="GNAT"/>
    <property type="match status" value="1"/>
</dbReference>
<evidence type="ECO:0000256" key="4">
    <source>
        <dbReference type="SAM" id="MobiDB-lite"/>
    </source>
</evidence>
<dbReference type="InterPro" id="IPR045047">
    <property type="entry name" value="Ard1-like"/>
</dbReference>
<dbReference type="InterPro" id="IPR016181">
    <property type="entry name" value="Acyl_CoA_acyltransferase"/>
</dbReference>
<dbReference type="OrthoDB" id="25586at2759"/>
<evidence type="ECO:0000313" key="6">
    <source>
        <dbReference type="EMBL" id="PHJ20854.1"/>
    </source>
</evidence>
<dbReference type="VEuPathDB" id="ToxoDB:CSUI_005313"/>
<dbReference type="RefSeq" id="XP_067922539.1">
    <property type="nucleotide sequence ID" value="XM_068065490.1"/>
</dbReference>
<gene>
    <name evidence="6" type="ORF">CSUI_005313</name>
</gene>
<protein>
    <submittedName>
        <fullName evidence="6">N-acetyltransferase family protein</fullName>
    </submittedName>
</protein>
<dbReference type="PANTHER" id="PTHR23091">
    <property type="entry name" value="N-TERMINAL ACETYLTRANSFERASE"/>
    <property type="match status" value="1"/>
</dbReference>
<evidence type="ECO:0000256" key="2">
    <source>
        <dbReference type="ARBA" id="ARBA00023315"/>
    </source>
</evidence>
<dbReference type="InterPro" id="IPR000182">
    <property type="entry name" value="GNAT_dom"/>
</dbReference>
<dbReference type="SUPFAM" id="SSF55729">
    <property type="entry name" value="Acyl-CoA N-acyltransferases (Nat)"/>
    <property type="match status" value="1"/>
</dbReference>
<sequence>MATLRRADVFDLFAIQNANLINLPENYVMKYYFFHAVSWPQLVNVAHDATGKLVGYVLAKLEEDDPSDRHGHVTSVAVLRQNRKLGLASKLMKMTQQAMEEVFDVDYASLHVRVTNRAAYSLYKHTLGYRIHDVDKEYYADKEDAFSMRNYFHNGKRVAKKGAKGFTENAGGGAPDVGGKAARDATAETEGCKQAEETAGDAKPPPSQKPGTVGTGSASSAGKKKKKR</sequence>
<feature type="domain" description="N-acetyltransferase" evidence="5">
    <location>
        <begin position="1"/>
        <end position="153"/>
    </location>
</feature>
<reference evidence="6 7" key="1">
    <citation type="journal article" date="2017" name="Int. J. Parasitol.">
        <title>The genome of the protozoan parasite Cystoisospora suis and a reverse vaccinology approach to identify vaccine candidates.</title>
        <authorList>
            <person name="Palmieri N."/>
            <person name="Shrestha A."/>
            <person name="Ruttkowski B."/>
            <person name="Beck T."/>
            <person name="Vogl C."/>
            <person name="Tomley F."/>
            <person name="Blake D.P."/>
            <person name="Joachim A."/>
        </authorList>
    </citation>
    <scope>NUCLEOTIDE SEQUENCE [LARGE SCALE GENOMIC DNA]</scope>
    <source>
        <strain evidence="6 7">Wien I</strain>
    </source>
</reference>
<evidence type="ECO:0000256" key="1">
    <source>
        <dbReference type="ARBA" id="ARBA00022679"/>
    </source>
</evidence>
<evidence type="ECO:0000313" key="7">
    <source>
        <dbReference type="Proteomes" id="UP000221165"/>
    </source>
</evidence>
<feature type="compositionally biased region" description="Basic and acidic residues" evidence="4">
    <location>
        <begin position="181"/>
        <end position="196"/>
    </location>
</feature>
<accession>A0A2C6KY34</accession>
<comment type="similarity">
    <text evidence="3">Belongs to the acetyltransferase family. ARD1 subfamily.</text>
</comment>
<dbReference type="GeneID" id="94428701"/>
<dbReference type="GO" id="GO:0031415">
    <property type="term" value="C:NatA complex"/>
    <property type="evidence" value="ECO:0007669"/>
    <property type="project" value="InterPro"/>
</dbReference>
<comment type="caution">
    <text evidence="6">The sequence shown here is derived from an EMBL/GenBank/DDBJ whole genome shotgun (WGS) entry which is preliminary data.</text>
</comment>
<dbReference type="CDD" id="cd04301">
    <property type="entry name" value="NAT_SF"/>
    <property type="match status" value="1"/>
</dbReference>
<proteinExistence type="inferred from homology"/>
<feature type="region of interest" description="Disordered" evidence="4">
    <location>
        <begin position="166"/>
        <end position="228"/>
    </location>
</feature>
<organism evidence="6 7">
    <name type="scientific">Cystoisospora suis</name>
    <dbReference type="NCBI Taxonomy" id="483139"/>
    <lineage>
        <taxon>Eukaryota</taxon>
        <taxon>Sar</taxon>
        <taxon>Alveolata</taxon>
        <taxon>Apicomplexa</taxon>
        <taxon>Conoidasida</taxon>
        <taxon>Coccidia</taxon>
        <taxon>Eucoccidiorida</taxon>
        <taxon>Eimeriorina</taxon>
        <taxon>Sarcocystidae</taxon>
        <taxon>Cystoisospora</taxon>
    </lineage>
</organism>